<dbReference type="EMBL" id="CAJNIZ010048148">
    <property type="protein sequence ID" value="CAE7783311.1"/>
    <property type="molecule type" value="Genomic_DNA"/>
</dbReference>
<feature type="non-terminal residue" evidence="1">
    <location>
        <position position="227"/>
    </location>
</feature>
<comment type="caution">
    <text evidence="1">The sequence shown here is derived from an EMBL/GenBank/DDBJ whole genome shotgun (WGS) entry which is preliminary data.</text>
</comment>
<protein>
    <submittedName>
        <fullName evidence="1">SpeE protein</fullName>
    </submittedName>
</protein>
<dbReference type="AlphaFoldDB" id="A0A812YE29"/>
<reference evidence="1" key="1">
    <citation type="submission" date="2021-02" db="EMBL/GenBank/DDBJ databases">
        <authorList>
            <person name="Dougan E. K."/>
            <person name="Rhodes N."/>
            <person name="Thang M."/>
            <person name="Chan C."/>
        </authorList>
    </citation>
    <scope>NUCLEOTIDE SEQUENCE</scope>
</reference>
<dbReference type="Proteomes" id="UP000649617">
    <property type="component" value="Unassembled WGS sequence"/>
</dbReference>
<accession>A0A812YE29</accession>
<dbReference type="InterPro" id="IPR029063">
    <property type="entry name" value="SAM-dependent_MTases_sf"/>
</dbReference>
<name>A0A812YE29_SYMPI</name>
<evidence type="ECO:0000313" key="1">
    <source>
        <dbReference type="EMBL" id="CAE7783311.1"/>
    </source>
</evidence>
<evidence type="ECO:0000313" key="2">
    <source>
        <dbReference type="Proteomes" id="UP000649617"/>
    </source>
</evidence>
<proteinExistence type="predicted"/>
<organism evidence="1 2">
    <name type="scientific">Symbiodinium pilosum</name>
    <name type="common">Dinoflagellate</name>
    <dbReference type="NCBI Taxonomy" id="2952"/>
    <lineage>
        <taxon>Eukaryota</taxon>
        <taxon>Sar</taxon>
        <taxon>Alveolata</taxon>
        <taxon>Dinophyceae</taxon>
        <taxon>Suessiales</taxon>
        <taxon>Symbiodiniaceae</taxon>
        <taxon>Symbiodinium</taxon>
    </lineage>
</organism>
<dbReference type="Gene3D" id="3.40.50.150">
    <property type="entry name" value="Vaccinia Virus protein VP39"/>
    <property type="match status" value="1"/>
</dbReference>
<keyword evidence="2" id="KW-1185">Reference proteome</keyword>
<dbReference type="OrthoDB" id="2016285at2759"/>
<gene>
    <name evidence="1" type="primary">speE</name>
    <name evidence="1" type="ORF">SPIL2461_LOCUS23315</name>
</gene>
<dbReference type="SUPFAM" id="SSF53335">
    <property type="entry name" value="S-adenosyl-L-methionine-dependent methyltransferases"/>
    <property type="match status" value="1"/>
</dbReference>
<sequence>VTPENMRSLILDGENTDGFVQSEVRCRGKVPLLTGSCDDRSLRQKWKCDKLDFRQTLQGDAFPYVAAILRKITARCHSKPMELLMLGLGGGTMQSYIAHECPDAKLATIEASPGVVEAARRFFGFTGQADVAGAQEALQDLVKQRRRFDAVVVDITDTVLAKRDVENLHSLLKNGGLVLQNHTNHLKMSDQLSAFRDVFANVSQESFAEGNVVVTSTDALDSKSEQA</sequence>